<protein>
    <recommendedName>
        <fullName evidence="2">F-box domain-containing protein</fullName>
    </recommendedName>
</protein>
<sequence length="263" mass="30400">MMLLPRPHAGFIGEPPGHESTRSHTIYSLPSPPMSRPSSRPCWLPKPRLPAMPSLLERLSPELQLLIMSELDYQSLIFLSTVNRHFHRLIDPGRMADPVDKFQFVMRAAKDFPQHRPSERGRDHQPGNLECYICFRVRTPEHFDILQAPTACLDPHGRVVSDREPGPGDRVVNLRRFCIECGVGHGLHAPFDCLTTRAGQFLWVCRCRRVLSKYWELGLAWMGIASRTGTDYVYLMGNLRIDRIGSYSRMKRFMLWFFYFVCV</sequence>
<evidence type="ECO:0000256" key="1">
    <source>
        <dbReference type="SAM" id="MobiDB-lite"/>
    </source>
</evidence>
<gene>
    <name evidence="3" type="ORF">B0J15DRAFT_40619</name>
</gene>
<dbReference type="Proteomes" id="UP000736672">
    <property type="component" value="Unassembled WGS sequence"/>
</dbReference>
<organism evidence="3 4">
    <name type="scientific">Fusarium solani</name>
    <name type="common">Filamentous fungus</name>
    <dbReference type="NCBI Taxonomy" id="169388"/>
    <lineage>
        <taxon>Eukaryota</taxon>
        <taxon>Fungi</taxon>
        <taxon>Dikarya</taxon>
        <taxon>Ascomycota</taxon>
        <taxon>Pezizomycotina</taxon>
        <taxon>Sordariomycetes</taxon>
        <taxon>Hypocreomycetidae</taxon>
        <taxon>Hypocreales</taxon>
        <taxon>Nectriaceae</taxon>
        <taxon>Fusarium</taxon>
        <taxon>Fusarium solani species complex</taxon>
    </lineage>
</organism>
<reference evidence="3" key="1">
    <citation type="journal article" date="2021" name="Nat. Commun.">
        <title>Genetic determinants of endophytism in the Arabidopsis root mycobiome.</title>
        <authorList>
            <person name="Mesny F."/>
            <person name="Miyauchi S."/>
            <person name="Thiergart T."/>
            <person name="Pickel B."/>
            <person name="Atanasova L."/>
            <person name="Karlsson M."/>
            <person name="Huettel B."/>
            <person name="Barry K.W."/>
            <person name="Haridas S."/>
            <person name="Chen C."/>
            <person name="Bauer D."/>
            <person name="Andreopoulos W."/>
            <person name="Pangilinan J."/>
            <person name="LaButti K."/>
            <person name="Riley R."/>
            <person name="Lipzen A."/>
            <person name="Clum A."/>
            <person name="Drula E."/>
            <person name="Henrissat B."/>
            <person name="Kohler A."/>
            <person name="Grigoriev I.V."/>
            <person name="Martin F.M."/>
            <person name="Hacquard S."/>
        </authorList>
    </citation>
    <scope>NUCLEOTIDE SEQUENCE</scope>
    <source>
        <strain evidence="3">FSSC 5 MPI-SDFR-AT-0091</strain>
    </source>
</reference>
<comment type="caution">
    <text evidence="3">The sequence shown here is derived from an EMBL/GenBank/DDBJ whole genome shotgun (WGS) entry which is preliminary data.</text>
</comment>
<keyword evidence="4" id="KW-1185">Reference proteome</keyword>
<dbReference type="SUPFAM" id="SSF81383">
    <property type="entry name" value="F-box domain"/>
    <property type="match status" value="1"/>
</dbReference>
<accession>A0A9P9K776</accession>
<dbReference type="InterPro" id="IPR036047">
    <property type="entry name" value="F-box-like_dom_sf"/>
</dbReference>
<dbReference type="Pfam" id="PF00646">
    <property type="entry name" value="F-box"/>
    <property type="match status" value="1"/>
</dbReference>
<dbReference type="AlphaFoldDB" id="A0A9P9K776"/>
<feature type="region of interest" description="Disordered" evidence="1">
    <location>
        <begin position="1"/>
        <end position="23"/>
    </location>
</feature>
<feature type="domain" description="F-box" evidence="2">
    <location>
        <begin position="56"/>
        <end position="91"/>
    </location>
</feature>
<dbReference type="EMBL" id="JAGTJS010000012">
    <property type="protein sequence ID" value="KAH7250408.1"/>
    <property type="molecule type" value="Genomic_DNA"/>
</dbReference>
<proteinExistence type="predicted"/>
<evidence type="ECO:0000313" key="3">
    <source>
        <dbReference type="EMBL" id="KAH7250408.1"/>
    </source>
</evidence>
<evidence type="ECO:0000313" key="4">
    <source>
        <dbReference type="Proteomes" id="UP000736672"/>
    </source>
</evidence>
<dbReference type="OrthoDB" id="5232052at2759"/>
<name>A0A9P9K776_FUSSL</name>
<dbReference type="InterPro" id="IPR001810">
    <property type="entry name" value="F-box_dom"/>
</dbReference>
<evidence type="ECO:0000259" key="2">
    <source>
        <dbReference type="Pfam" id="PF00646"/>
    </source>
</evidence>